<proteinExistence type="predicted"/>
<organism evidence="1 2">
    <name type="scientific">Pelosinus propionicus DSM 13327</name>
    <dbReference type="NCBI Taxonomy" id="1123291"/>
    <lineage>
        <taxon>Bacteria</taxon>
        <taxon>Bacillati</taxon>
        <taxon>Bacillota</taxon>
        <taxon>Negativicutes</taxon>
        <taxon>Selenomonadales</taxon>
        <taxon>Sporomusaceae</taxon>
        <taxon>Pelosinus</taxon>
    </lineage>
</organism>
<dbReference type="Proteomes" id="UP000199520">
    <property type="component" value="Unassembled WGS sequence"/>
</dbReference>
<keyword evidence="2" id="KW-1185">Reference proteome</keyword>
<dbReference type="RefSeq" id="WP_090942200.1">
    <property type="nucleotide sequence ID" value="NZ_FOTS01000050.1"/>
</dbReference>
<dbReference type="Pfam" id="PF21845">
    <property type="entry name" value="DUF6904"/>
    <property type="match status" value="1"/>
</dbReference>
<dbReference type="EMBL" id="FOTS01000050">
    <property type="protein sequence ID" value="SFM17558.1"/>
    <property type="molecule type" value="Genomic_DNA"/>
</dbReference>
<evidence type="ECO:0000313" key="1">
    <source>
        <dbReference type="EMBL" id="SFM17558.1"/>
    </source>
</evidence>
<gene>
    <name evidence="1" type="ORF">SAMN04490355_105029</name>
</gene>
<reference evidence="2" key="1">
    <citation type="submission" date="2016-10" db="EMBL/GenBank/DDBJ databases">
        <authorList>
            <person name="Varghese N."/>
            <person name="Submissions S."/>
        </authorList>
    </citation>
    <scope>NUCLEOTIDE SEQUENCE [LARGE SCALE GENOMIC DNA]</scope>
    <source>
        <strain evidence="2">DSM 13327</strain>
    </source>
</reference>
<dbReference type="STRING" id="1123291.SAMN04490355_105029"/>
<sequence>MIFVKHTPNHAGVAIYGDYLDIEELYNTLHDVVGKENEYTSYQGVRMRVLGFCYELRHALMGNREFEYVDNGMDENRMKELAMITPKKNIYVGTHVLWPEMLFIIMCLSDFILLRQKKIKYPEWDANTAAVHKFQAAVGECLKQVVTETSYKRILNMITHDYTWFYGYTIQYIDILNGKFLAMSKEKRLKSIATIAKRIAEIGDEYRAVREEVLEESLNYNCPVDEIQYDWDYPDNIQW</sequence>
<dbReference type="InterPro" id="IPR054199">
    <property type="entry name" value="DUF6904"/>
</dbReference>
<accession>A0A1I4NPU5</accession>
<dbReference type="AlphaFoldDB" id="A0A1I4NPU5"/>
<protein>
    <submittedName>
        <fullName evidence="1">Uncharacterized protein</fullName>
    </submittedName>
</protein>
<name>A0A1I4NPU5_9FIRM</name>
<dbReference type="OrthoDB" id="1999450at2"/>
<evidence type="ECO:0000313" key="2">
    <source>
        <dbReference type="Proteomes" id="UP000199520"/>
    </source>
</evidence>